<keyword evidence="4" id="KW-0902">Two-component regulatory system</keyword>
<dbReference type="GO" id="GO:0032993">
    <property type="term" value="C:protein-DNA complex"/>
    <property type="evidence" value="ECO:0007669"/>
    <property type="project" value="TreeGrafter"/>
</dbReference>
<protein>
    <submittedName>
        <fullName evidence="12">Two-component system, OmpR family, KDP operon response regulator KdpE</fullName>
    </submittedName>
</protein>
<evidence type="ECO:0000256" key="9">
    <source>
        <dbReference type="PROSITE-ProRule" id="PRU01091"/>
    </source>
</evidence>
<dbReference type="SUPFAM" id="SSF52172">
    <property type="entry name" value="CheY-like"/>
    <property type="match status" value="1"/>
</dbReference>
<dbReference type="Gene3D" id="6.10.250.690">
    <property type="match status" value="1"/>
</dbReference>
<dbReference type="InterPro" id="IPR036388">
    <property type="entry name" value="WH-like_DNA-bd_sf"/>
</dbReference>
<keyword evidence="6 9" id="KW-0238">DNA-binding</keyword>
<dbReference type="PROSITE" id="PS51755">
    <property type="entry name" value="OMPR_PHOB"/>
    <property type="match status" value="1"/>
</dbReference>
<evidence type="ECO:0000256" key="3">
    <source>
        <dbReference type="ARBA" id="ARBA00022553"/>
    </source>
</evidence>
<evidence type="ECO:0000256" key="7">
    <source>
        <dbReference type="ARBA" id="ARBA00023163"/>
    </source>
</evidence>
<dbReference type="CDD" id="cd00383">
    <property type="entry name" value="trans_reg_C"/>
    <property type="match status" value="1"/>
</dbReference>
<sequence>MNKVRILIVEDEENIRRFVHLVLAAEGYEVFEAVSLQRGLIEAGTRRPDILVLDLGLPDGDGINLIRDLRTWSTIPVIVLSARSYEADKIAALDAGADDYLIKPFGTGELLARVRAQLRRQHIKASTGESLIIFGNISIDLVKRSVNRAGEVLHLTPIEYRLLTHLISYPECVLTHKQLLHAVWGPGHIEDTHYVRVHMANLRKKIEIDPSRPRHLLTEAGIGYRFCRLEKYQSNGGTTSAISVANCSDFPGG</sequence>
<dbReference type="GO" id="GO:0000987">
    <property type="term" value="F:cis-regulatory region sequence-specific DNA binding"/>
    <property type="evidence" value="ECO:0007669"/>
    <property type="project" value="UniProtKB-ARBA"/>
</dbReference>
<dbReference type="SMART" id="SM00448">
    <property type="entry name" value="REC"/>
    <property type="match status" value="1"/>
</dbReference>
<evidence type="ECO:0000259" key="10">
    <source>
        <dbReference type="PROSITE" id="PS50110"/>
    </source>
</evidence>
<dbReference type="InterPro" id="IPR011006">
    <property type="entry name" value="CheY-like_superfamily"/>
</dbReference>
<evidence type="ECO:0000256" key="2">
    <source>
        <dbReference type="ARBA" id="ARBA00022490"/>
    </source>
</evidence>
<dbReference type="FunFam" id="3.40.50.2300:FF:000021">
    <property type="entry name" value="Two-component system response regulator KdpE"/>
    <property type="match status" value="1"/>
</dbReference>
<dbReference type="NCBIfam" id="NF007820">
    <property type="entry name" value="PRK10529.1"/>
    <property type="match status" value="1"/>
</dbReference>
<evidence type="ECO:0000313" key="12">
    <source>
        <dbReference type="EMBL" id="SFU45849.1"/>
    </source>
</evidence>
<dbReference type="GO" id="GO:0005829">
    <property type="term" value="C:cytosol"/>
    <property type="evidence" value="ECO:0007669"/>
    <property type="project" value="TreeGrafter"/>
</dbReference>
<dbReference type="RefSeq" id="WP_083414678.1">
    <property type="nucleotide sequence ID" value="NZ_FPBL01000002.1"/>
</dbReference>
<dbReference type="PANTHER" id="PTHR48111:SF50">
    <property type="entry name" value="KDP OPERON TRANSCRIPTIONAL REGULATORY PROTEIN KDPE"/>
    <property type="match status" value="1"/>
</dbReference>
<feature type="DNA-binding region" description="OmpR/PhoB-type" evidence="9">
    <location>
        <begin position="129"/>
        <end position="228"/>
    </location>
</feature>
<dbReference type="GO" id="GO:0000156">
    <property type="term" value="F:phosphorelay response regulator activity"/>
    <property type="evidence" value="ECO:0007669"/>
    <property type="project" value="TreeGrafter"/>
</dbReference>
<keyword evidence="2" id="KW-0963">Cytoplasm</keyword>
<dbReference type="PROSITE" id="PS50110">
    <property type="entry name" value="RESPONSE_REGULATORY"/>
    <property type="match status" value="1"/>
</dbReference>
<evidence type="ECO:0000256" key="4">
    <source>
        <dbReference type="ARBA" id="ARBA00023012"/>
    </source>
</evidence>
<dbReference type="InterPro" id="IPR001867">
    <property type="entry name" value="OmpR/PhoB-type_DNA-bd"/>
</dbReference>
<dbReference type="CDD" id="cd17620">
    <property type="entry name" value="REC_OmpR_KdpE-like"/>
    <property type="match status" value="1"/>
</dbReference>
<dbReference type="SMART" id="SM00862">
    <property type="entry name" value="Trans_reg_C"/>
    <property type="match status" value="1"/>
</dbReference>
<comment type="subcellular location">
    <subcellularLocation>
        <location evidence="1">Cytoplasm</location>
    </subcellularLocation>
</comment>
<proteinExistence type="predicted"/>
<keyword evidence="3 8" id="KW-0597">Phosphoprotein</keyword>
<dbReference type="Pfam" id="PF00072">
    <property type="entry name" value="Response_reg"/>
    <property type="match status" value="1"/>
</dbReference>
<dbReference type="PANTHER" id="PTHR48111">
    <property type="entry name" value="REGULATOR OF RPOS"/>
    <property type="match status" value="1"/>
</dbReference>
<dbReference type="OrthoDB" id="8544854at2"/>
<accession>A0A1I7GBL4</accession>
<dbReference type="Pfam" id="PF00486">
    <property type="entry name" value="Trans_reg_C"/>
    <property type="match status" value="1"/>
</dbReference>
<evidence type="ECO:0000256" key="6">
    <source>
        <dbReference type="ARBA" id="ARBA00023125"/>
    </source>
</evidence>
<feature type="domain" description="OmpR/PhoB-type" evidence="11">
    <location>
        <begin position="129"/>
        <end position="228"/>
    </location>
</feature>
<dbReference type="InterPro" id="IPR039420">
    <property type="entry name" value="WalR-like"/>
</dbReference>
<evidence type="ECO:0000259" key="11">
    <source>
        <dbReference type="PROSITE" id="PS51755"/>
    </source>
</evidence>
<dbReference type="Gene3D" id="1.10.10.10">
    <property type="entry name" value="Winged helix-like DNA-binding domain superfamily/Winged helix DNA-binding domain"/>
    <property type="match status" value="1"/>
</dbReference>
<reference evidence="12 13" key="1">
    <citation type="submission" date="2016-10" db="EMBL/GenBank/DDBJ databases">
        <authorList>
            <person name="de Groot N.N."/>
        </authorList>
    </citation>
    <scope>NUCLEOTIDE SEQUENCE [LARGE SCALE GENOMIC DNA]</scope>
    <source>
        <strain evidence="12 13">Nm24</strain>
    </source>
</reference>
<dbReference type="EMBL" id="FPBL01000002">
    <property type="protein sequence ID" value="SFU45849.1"/>
    <property type="molecule type" value="Genomic_DNA"/>
</dbReference>
<feature type="modified residue" description="4-aspartylphosphate" evidence="8">
    <location>
        <position position="54"/>
    </location>
</feature>
<dbReference type="InterPro" id="IPR001789">
    <property type="entry name" value="Sig_transdc_resp-reg_receiver"/>
</dbReference>
<evidence type="ECO:0000256" key="1">
    <source>
        <dbReference type="ARBA" id="ARBA00004496"/>
    </source>
</evidence>
<keyword evidence="5" id="KW-0805">Transcription regulation</keyword>
<gene>
    <name evidence="12" type="ORF">SAMN05216339_102353</name>
</gene>
<dbReference type="Gene3D" id="3.40.50.2300">
    <property type="match status" value="1"/>
</dbReference>
<dbReference type="Proteomes" id="UP000183926">
    <property type="component" value="Unassembled WGS sequence"/>
</dbReference>
<dbReference type="GO" id="GO:0045893">
    <property type="term" value="P:positive regulation of DNA-templated transcription"/>
    <property type="evidence" value="ECO:0007669"/>
    <property type="project" value="UniProtKB-ARBA"/>
</dbReference>
<dbReference type="GO" id="GO:0042802">
    <property type="term" value="F:identical protein binding"/>
    <property type="evidence" value="ECO:0007669"/>
    <property type="project" value="UniProtKB-ARBA"/>
</dbReference>
<evidence type="ECO:0000256" key="5">
    <source>
        <dbReference type="ARBA" id="ARBA00023015"/>
    </source>
</evidence>
<evidence type="ECO:0000256" key="8">
    <source>
        <dbReference type="PROSITE-ProRule" id="PRU00169"/>
    </source>
</evidence>
<organism evidence="12 13">
    <name type="scientific">Nitrosomonas eutropha</name>
    <dbReference type="NCBI Taxonomy" id="916"/>
    <lineage>
        <taxon>Bacteria</taxon>
        <taxon>Pseudomonadati</taxon>
        <taxon>Pseudomonadota</taxon>
        <taxon>Betaproteobacteria</taxon>
        <taxon>Nitrosomonadales</taxon>
        <taxon>Nitrosomonadaceae</taxon>
        <taxon>Nitrosomonas</taxon>
    </lineage>
</organism>
<feature type="domain" description="Response regulatory" evidence="10">
    <location>
        <begin position="5"/>
        <end position="118"/>
    </location>
</feature>
<name>A0A1I7GBL4_9PROT</name>
<evidence type="ECO:0000313" key="13">
    <source>
        <dbReference type="Proteomes" id="UP000183926"/>
    </source>
</evidence>
<keyword evidence="7" id="KW-0804">Transcription</keyword>
<dbReference type="AlphaFoldDB" id="A0A1I7GBL4"/>